<sequence>MACRGGIATFWDDEALQQSDLDIRTFSLSIRLTQKSSNTTFLLTNVYGPMEDATLMQTCSSQTTTSKHSLHHAPDMLFSDHCPLLLSPTKQLLRKPTFRFENFWPRLLGFLEVVQTAWSQPVSASHPVKRLSTKLKMMAKALRSWSNRILSDSRVQFHLVNELILKLDIT</sequence>
<accession>A2Y1X2</accession>
<evidence type="ECO:0000313" key="2">
    <source>
        <dbReference type="Proteomes" id="UP000007015"/>
    </source>
</evidence>
<name>A2Y1X2_ORYSI</name>
<gene>
    <name evidence="1" type="ORF">OsI_19005</name>
</gene>
<protein>
    <submittedName>
        <fullName evidence="1">Uncharacterized protein</fullName>
    </submittedName>
</protein>
<dbReference type="EMBL" id="CM000130">
    <property type="protein sequence ID" value="EAY97082.1"/>
    <property type="molecule type" value="Genomic_DNA"/>
</dbReference>
<proteinExistence type="predicted"/>
<dbReference type="STRING" id="39946.A2Y1X2"/>
<dbReference type="Gramene" id="BGIOSGA018521-TA">
    <property type="protein sequence ID" value="BGIOSGA018521-PA"/>
    <property type="gene ID" value="BGIOSGA018521"/>
</dbReference>
<keyword evidence="2" id="KW-1185">Reference proteome</keyword>
<dbReference type="HOGENOM" id="CLU_1573245_0_0_1"/>
<dbReference type="Proteomes" id="UP000007015">
    <property type="component" value="Chromosome 5"/>
</dbReference>
<organism evidence="1 2">
    <name type="scientific">Oryza sativa subsp. indica</name>
    <name type="common">Rice</name>
    <dbReference type="NCBI Taxonomy" id="39946"/>
    <lineage>
        <taxon>Eukaryota</taxon>
        <taxon>Viridiplantae</taxon>
        <taxon>Streptophyta</taxon>
        <taxon>Embryophyta</taxon>
        <taxon>Tracheophyta</taxon>
        <taxon>Spermatophyta</taxon>
        <taxon>Magnoliopsida</taxon>
        <taxon>Liliopsida</taxon>
        <taxon>Poales</taxon>
        <taxon>Poaceae</taxon>
        <taxon>BOP clade</taxon>
        <taxon>Oryzoideae</taxon>
        <taxon>Oryzeae</taxon>
        <taxon>Oryzinae</taxon>
        <taxon>Oryza</taxon>
        <taxon>Oryza sativa</taxon>
    </lineage>
</organism>
<evidence type="ECO:0000313" key="1">
    <source>
        <dbReference type="EMBL" id="EAY97082.1"/>
    </source>
</evidence>
<dbReference type="AlphaFoldDB" id="A2Y1X2"/>
<reference evidence="1 2" key="1">
    <citation type="journal article" date="2005" name="PLoS Biol.">
        <title>The genomes of Oryza sativa: a history of duplications.</title>
        <authorList>
            <person name="Yu J."/>
            <person name="Wang J."/>
            <person name="Lin W."/>
            <person name="Li S."/>
            <person name="Li H."/>
            <person name="Zhou J."/>
            <person name="Ni P."/>
            <person name="Dong W."/>
            <person name="Hu S."/>
            <person name="Zeng C."/>
            <person name="Zhang J."/>
            <person name="Zhang Y."/>
            <person name="Li R."/>
            <person name="Xu Z."/>
            <person name="Li S."/>
            <person name="Li X."/>
            <person name="Zheng H."/>
            <person name="Cong L."/>
            <person name="Lin L."/>
            <person name="Yin J."/>
            <person name="Geng J."/>
            <person name="Li G."/>
            <person name="Shi J."/>
            <person name="Liu J."/>
            <person name="Lv H."/>
            <person name="Li J."/>
            <person name="Wang J."/>
            <person name="Deng Y."/>
            <person name="Ran L."/>
            <person name="Shi X."/>
            <person name="Wang X."/>
            <person name="Wu Q."/>
            <person name="Li C."/>
            <person name="Ren X."/>
            <person name="Wang J."/>
            <person name="Wang X."/>
            <person name="Li D."/>
            <person name="Liu D."/>
            <person name="Zhang X."/>
            <person name="Ji Z."/>
            <person name="Zhao W."/>
            <person name="Sun Y."/>
            <person name="Zhang Z."/>
            <person name="Bao J."/>
            <person name="Han Y."/>
            <person name="Dong L."/>
            <person name="Ji J."/>
            <person name="Chen P."/>
            <person name="Wu S."/>
            <person name="Liu J."/>
            <person name="Xiao Y."/>
            <person name="Bu D."/>
            <person name="Tan J."/>
            <person name="Yang L."/>
            <person name="Ye C."/>
            <person name="Zhang J."/>
            <person name="Xu J."/>
            <person name="Zhou Y."/>
            <person name="Yu Y."/>
            <person name="Zhang B."/>
            <person name="Zhuang S."/>
            <person name="Wei H."/>
            <person name="Liu B."/>
            <person name="Lei M."/>
            <person name="Yu H."/>
            <person name="Li Y."/>
            <person name="Xu H."/>
            <person name="Wei S."/>
            <person name="He X."/>
            <person name="Fang L."/>
            <person name="Zhang Z."/>
            <person name="Zhang Y."/>
            <person name="Huang X."/>
            <person name="Su Z."/>
            <person name="Tong W."/>
            <person name="Li J."/>
            <person name="Tong Z."/>
            <person name="Li S."/>
            <person name="Ye J."/>
            <person name="Wang L."/>
            <person name="Fang L."/>
            <person name="Lei T."/>
            <person name="Chen C."/>
            <person name="Chen H."/>
            <person name="Xu Z."/>
            <person name="Li H."/>
            <person name="Huang H."/>
            <person name="Zhang F."/>
            <person name="Xu H."/>
            <person name="Li N."/>
            <person name="Zhao C."/>
            <person name="Li S."/>
            <person name="Dong L."/>
            <person name="Huang Y."/>
            <person name="Li L."/>
            <person name="Xi Y."/>
            <person name="Qi Q."/>
            <person name="Li W."/>
            <person name="Zhang B."/>
            <person name="Hu W."/>
            <person name="Zhang Y."/>
            <person name="Tian X."/>
            <person name="Jiao Y."/>
            <person name="Liang X."/>
            <person name="Jin J."/>
            <person name="Gao L."/>
            <person name="Zheng W."/>
            <person name="Hao B."/>
            <person name="Liu S."/>
            <person name="Wang W."/>
            <person name="Yuan L."/>
            <person name="Cao M."/>
            <person name="McDermott J."/>
            <person name="Samudrala R."/>
            <person name="Wang J."/>
            <person name="Wong G.K."/>
            <person name="Yang H."/>
        </authorList>
    </citation>
    <scope>NUCLEOTIDE SEQUENCE [LARGE SCALE GENOMIC DNA]</scope>
    <source>
        <strain evidence="2">cv. 93-11</strain>
    </source>
</reference>